<reference evidence="3 4" key="1">
    <citation type="journal article" date="2019" name="Syst. Appl. Microbiol.">
        <title>New species of pathogenic Pseudomonas isolated from citrus in Tunisia: Proposal of Pseudomonas kairouanensis sp. nov. and Pseudomonas nabeulensis sp. nov.</title>
        <authorList>
            <person name="Oueslati M."/>
            <person name="Mulet M."/>
            <person name="Gomila M."/>
            <person name="Berge O."/>
            <person name="Hajlaoui M.R."/>
            <person name="Lalucat J."/>
            <person name="Sadfi-Zouaoui N."/>
            <person name="Garcia-Valdes E."/>
        </authorList>
    </citation>
    <scope>NUCLEOTIDE SEQUENCE [LARGE SCALE GENOMIC DNA]</scope>
    <source>
        <strain evidence="3 4">E10B</strain>
    </source>
</reference>
<organism evidence="3 4">
    <name type="scientific">Pseudomonas nabeulensis</name>
    <dbReference type="NCBI Taxonomy" id="2293833"/>
    <lineage>
        <taxon>Bacteria</taxon>
        <taxon>Pseudomonadati</taxon>
        <taxon>Pseudomonadota</taxon>
        <taxon>Gammaproteobacteria</taxon>
        <taxon>Pseudomonadales</taxon>
        <taxon>Pseudomonadaceae</taxon>
        <taxon>Pseudomonas</taxon>
    </lineage>
</organism>
<dbReference type="AlphaFoldDB" id="A0A4Z0B7L5"/>
<gene>
    <name evidence="3" type="ORF">DYL61_07120</name>
</gene>
<feature type="compositionally biased region" description="Polar residues" evidence="1">
    <location>
        <begin position="20"/>
        <end position="33"/>
    </location>
</feature>
<protein>
    <recommendedName>
        <fullName evidence="2">Dermonecrotic toxin N-terminal domain-containing protein</fullName>
    </recommendedName>
</protein>
<proteinExistence type="predicted"/>
<feature type="region of interest" description="Disordered" evidence="1">
    <location>
        <begin position="1"/>
        <end position="40"/>
    </location>
</feature>
<dbReference type="InterPro" id="IPR046673">
    <property type="entry name" value="ToxA_N"/>
</dbReference>
<dbReference type="OrthoDB" id="8031060at2"/>
<evidence type="ECO:0000259" key="2">
    <source>
        <dbReference type="Pfam" id="PF20178"/>
    </source>
</evidence>
<evidence type="ECO:0000313" key="3">
    <source>
        <dbReference type="EMBL" id="TFY94700.1"/>
    </source>
</evidence>
<evidence type="ECO:0000256" key="1">
    <source>
        <dbReference type="SAM" id="MobiDB-lite"/>
    </source>
</evidence>
<name>A0A4Z0B7L5_9PSED</name>
<dbReference type="Proteomes" id="UP000297734">
    <property type="component" value="Unassembled WGS sequence"/>
</dbReference>
<accession>A0A4Z0B7L5</accession>
<comment type="caution">
    <text evidence="3">The sequence shown here is derived from an EMBL/GenBank/DDBJ whole genome shotgun (WGS) entry which is preliminary data.</text>
</comment>
<sequence length="1098" mass="119776">MSISPVHPISPLQRHPGDSPISSASTQASQNQPVAPPSPHETALLNAYLEAVQRKILRSDPGLIKVPSQSTLGQWLELYRAQVEHPVVQGWLRDQKIEASALLSVDPSKGTLSAEADGTLKTFSLSDTSGWGQISAPLLAAAKVIAPEDKGGLRVRFGNGFNQVSAKVVANFQGIALPSKRSQASEQIRHLEHQKAFDPIPADDRVRPASSRSAHALDVQKQNAARFYSTAPQALEYKRLAVDVATQLPNTREEAKQWAQKLIFELTGKQVDADTIYLNRFKGANTPLSNDTATVTGWEHLNEEPYSSLRLPDALLKNFNEHDGVPGNLDLEAGLYLAGPGQSTKGGYGAHNQFPLAPSALMHASWKTDFQTQMTQKIDNFWSAHTENYQTAIKGEFAYQARKQLTAYEGKPTAEQALQAPEHKFTREDYRLVMGAASNLPLDENTPLSVEQLKAEAPVNGLVRTHGLNIQGFTSSDIVRFSAADGGRQVLYIPGAEPSFLRFDSMDTLNQWVVDQTRDPKKREALVAHFPLSYRQDHEAGFAAKAAKVLMPVLWFTHVGEKTEGLDTLLEKMANGKLNGPAINDSHAAIEGDVFSTLATAAKERMNSDADVVIKSNSEVIRDTWLNDITVAAGLLAKLAPIAAPVAALAVVTGLSEVALGAEKGSSGDTEAERKDGASKAFDGVLNTLFSAAASGSVEDPFAVPQEPPRALAPGERPRIESAPALPEVNRLQPSQAGNISAYAVPNGEQLIENATRNGKGIYQVKDQASGTDHWFIRYTDATGVRQVFEIKGDFKPSNDYVQVIDRDTGKPVMTVHATADGEWARGIGPGGKWPWSKPSRPSVDETKAAPKISDAFVDLEGKKIKGAEQIDDYLKMDDNVTYDYSNRNIEENGVIKSKIGVSWNLAEDNFKVDTIEAAGPSDFSASEYSEQFTKDLSRFNYSVVVKEGANEVRTELKSTAQDGLEKTAERLRQFETLVPDPMLRARISEVAHQGSLAPASNYLNQDSTGLQDGFYLGGKDTEIIIRYDASANRANVNFVSKNTISQPEADRYKIPEVEITTKRTFTITESNEIKDAARVYVIDKHAPSNIEFTLVLK</sequence>
<feature type="domain" description="Dermonecrotic toxin N-terminal" evidence="2">
    <location>
        <begin position="247"/>
        <end position="532"/>
    </location>
</feature>
<keyword evidence="4" id="KW-1185">Reference proteome</keyword>
<evidence type="ECO:0000313" key="4">
    <source>
        <dbReference type="Proteomes" id="UP000297734"/>
    </source>
</evidence>
<dbReference type="EMBL" id="QUZT01000009">
    <property type="protein sequence ID" value="TFY94700.1"/>
    <property type="molecule type" value="Genomic_DNA"/>
</dbReference>
<dbReference type="Pfam" id="PF20178">
    <property type="entry name" value="ToxA_N"/>
    <property type="match status" value="1"/>
</dbReference>